<dbReference type="PANTHER" id="PTHR19139:SF199">
    <property type="entry name" value="MIP17260P"/>
    <property type="match status" value="1"/>
</dbReference>
<feature type="transmembrane region" description="Helical" evidence="11">
    <location>
        <begin position="80"/>
        <end position="102"/>
    </location>
</feature>
<evidence type="ECO:0000256" key="11">
    <source>
        <dbReference type="SAM" id="Phobius"/>
    </source>
</evidence>
<gene>
    <name evidence="12" type="ORF">HETSPECPRED_006954</name>
</gene>
<feature type="compositionally biased region" description="Basic and acidic residues" evidence="10">
    <location>
        <begin position="18"/>
        <end position="28"/>
    </location>
</feature>
<evidence type="ECO:0000256" key="3">
    <source>
        <dbReference type="ARBA" id="ARBA00022448"/>
    </source>
</evidence>
<dbReference type="AlphaFoldDB" id="A0A8H3FWU1"/>
<feature type="transmembrane region" description="Helical" evidence="11">
    <location>
        <begin position="42"/>
        <end position="60"/>
    </location>
</feature>
<evidence type="ECO:0000256" key="8">
    <source>
        <dbReference type="ARBA" id="ARBA00034651"/>
    </source>
</evidence>
<name>A0A8H3FWU1_9LECA</name>
<sequence length="283" mass="30639">MQNPLRRPRNNPAPRQPAEPKSERRGDPNGDGYLASDVRAHFVAMSGEFVGTTLFLYFAFAATQIANTLTPPDAPNLQQLMFISLAFGFSLAVTAWVFYRVSGGLFNPAVTFGMVITGTLPKLRGALLILPQLLGGMVAAGLVKCMFPGPMRVETTLQNGTSIAQGVFIEMFLTAELVITVLFLAAEKQKSTFIAPVAIGLSLFVAELAGVFFTGGSLNPTRSFGPCVANRGFPGYHWIYWLGPLMGAALAGGYYKFAKWNKYEEANPGQDDSHQSEEGEKDQ</sequence>
<dbReference type="SUPFAM" id="SSF81338">
    <property type="entry name" value="Aquaporin-like"/>
    <property type="match status" value="1"/>
</dbReference>
<accession>A0A8H3FWU1</accession>
<evidence type="ECO:0000256" key="1">
    <source>
        <dbReference type="ARBA" id="ARBA00004141"/>
    </source>
</evidence>
<evidence type="ECO:0000313" key="12">
    <source>
        <dbReference type="EMBL" id="CAF9928851.1"/>
    </source>
</evidence>
<dbReference type="Proteomes" id="UP000664521">
    <property type="component" value="Unassembled WGS sequence"/>
</dbReference>
<keyword evidence="3 9" id="KW-0813">Transport</keyword>
<dbReference type="GO" id="GO:0005886">
    <property type="term" value="C:plasma membrane"/>
    <property type="evidence" value="ECO:0007669"/>
    <property type="project" value="TreeGrafter"/>
</dbReference>
<evidence type="ECO:0000256" key="4">
    <source>
        <dbReference type="ARBA" id="ARBA00022692"/>
    </source>
</evidence>
<keyword evidence="4 9" id="KW-0812">Transmembrane</keyword>
<organism evidence="12 13">
    <name type="scientific">Heterodermia speciosa</name>
    <dbReference type="NCBI Taxonomy" id="116794"/>
    <lineage>
        <taxon>Eukaryota</taxon>
        <taxon>Fungi</taxon>
        <taxon>Dikarya</taxon>
        <taxon>Ascomycota</taxon>
        <taxon>Pezizomycotina</taxon>
        <taxon>Lecanoromycetes</taxon>
        <taxon>OSLEUM clade</taxon>
        <taxon>Lecanoromycetidae</taxon>
        <taxon>Caliciales</taxon>
        <taxon>Physciaceae</taxon>
        <taxon>Heterodermia</taxon>
    </lineage>
</organism>
<proteinExistence type="inferred from homology"/>
<dbReference type="InterPro" id="IPR023271">
    <property type="entry name" value="Aquaporin-like"/>
</dbReference>
<dbReference type="Gene3D" id="1.20.1080.10">
    <property type="entry name" value="Glycerol uptake facilitator protein"/>
    <property type="match status" value="1"/>
</dbReference>
<dbReference type="EMBL" id="CAJPDS010000049">
    <property type="protein sequence ID" value="CAF9928851.1"/>
    <property type="molecule type" value="Genomic_DNA"/>
</dbReference>
<feature type="transmembrane region" description="Helical" evidence="11">
    <location>
        <begin position="238"/>
        <end position="255"/>
    </location>
</feature>
<feature type="transmembrane region" description="Helical" evidence="11">
    <location>
        <begin position="123"/>
        <end position="143"/>
    </location>
</feature>
<comment type="catalytic activity">
    <reaction evidence="8">
        <text>H2O(in) = H2O(out)</text>
        <dbReference type="Rhea" id="RHEA:29667"/>
        <dbReference type="ChEBI" id="CHEBI:15377"/>
    </reaction>
</comment>
<dbReference type="PRINTS" id="PR00783">
    <property type="entry name" value="MINTRINSICP"/>
</dbReference>
<dbReference type="GO" id="GO:0015250">
    <property type="term" value="F:water channel activity"/>
    <property type="evidence" value="ECO:0007669"/>
    <property type="project" value="TreeGrafter"/>
</dbReference>
<evidence type="ECO:0000256" key="7">
    <source>
        <dbReference type="ARBA" id="ARBA00023136"/>
    </source>
</evidence>
<feature type="transmembrane region" description="Helical" evidence="11">
    <location>
        <begin position="163"/>
        <end position="186"/>
    </location>
</feature>
<dbReference type="OrthoDB" id="3222at2759"/>
<keyword evidence="13" id="KW-1185">Reference proteome</keyword>
<feature type="compositionally biased region" description="Low complexity" evidence="10">
    <location>
        <begin position="1"/>
        <end position="13"/>
    </location>
</feature>
<keyword evidence="7 11" id="KW-0472">Membrane</keyword>
<evidence type="ECO:0000256" key="6">
    <source>
        <dbReference type="ARBA" id="ARBA00022989"/>
    </source>
</evidence>
<evidence type="ECO:0000256" key="10">
    <source>
        <dbReference type="SAM" id="MobiDB-lite"/>
    </source>
</evidence>
<keyword evidence="5" id="KW-0677">Repeat</keyword>
<comment type="similarity">
    <text evidence="2 9">Belongs to the MIP/aquaporin (TC 1.A.8) family.</text>
</comment>
<reference evidence="12" key="1">
    <citation type="submission" date="2021-03" db="EMBL/GenBank/DDBJ databases">
        <authorList>
            <person name="Tagirdzhanova G."/>
        </authorList>
    </citation>
    <scope>NUCLEOTIDE SEQUENCE</scope>
</reference>
<feature type="transmembrane region" description="Helical" evidence="11">
    <location>
        <begin position="193"/>
        <end position="218"/>
    </location>
</feature>
<evidence type="ECO:0000313" key="13">
    <source>
        <dbReference type="Proteomes" id="UP000664521"/>
    </source>
</evidence>
<evidence type="ECO:0000256" key="2">
    <source>
        <dbReference type="ARBA" id="ARBA00006175"/>
    </source>
</evidence>
<dbReference type="FunFam" id="1.20.1080.10:FF:000014">
    <property type="entry name" value="Aquaporin 1"/>
    <property type="match status" value="1"/>
</dbReference>
<comment type="caution">
    <text evidence="12">The sequence shown here is derived from an EMBL/GenBank/DDBJ whole genome shotgun (WGS) entry which is preliminary data.</text>
</comment>
<keyword evidence="6 11" id="KW-1133">Transmembrane helix</keyword>
<dbReference type="InterPro" id="IPR000425">
    <property type="entry name" value="MIP"/>
</dbReference>
<protein>
    <recommendedName>
        <fullName evidence="14">Aquaporin</fullName>
    </recommendedName>
</protein>
<evidence type="ECO:0000256" key="9">
    <source>
        <dbReference type="RuleBase" id="RU000477"/>
    </source>
</evidence>
<feature type="region of interest" description="Disordered" evidence="10">
    <location>
        <begin position="1"/>
        <end position="30"/>
    </location>
</feature>
<dbReference type="PANTHER" id="PTHR19139">
    <property type="entry name" value="AQUAPORIN TRANSPORTER"/>
    <property type="match status" value="1"/>
</dbReference>
<evidence type="ECO:0008006" key="14">
    <source>
        <dbReference type="Google" id="ProtNLM"/>
    </source>
</evidence>
<dbReference type="InterPro" id="IPR034294">
    <property type="entry name" value="Aquaporin_transptr"/>
</dbReference>
<dbReference type="Pfam" id="PF00230">
    <property type="entry name" value="MIP"/>
    <property type="match status" value="1"/>
</dbReference>
<comment type="subcellular location">
    <subcellularLocation>
        <location evidence="1">Membrane</location>
        <topology evidence="1">Multi-pass membrane protein</topology>
    </subcellularLocation>
</comment>
<evidence type="ECO:0000256" key="5">
    <source>
        <dbReference type="ARBA" id="ARBA00022737"/>
    </source>
</evidence>